<dbReference type="FunFam" id="3.40.1080.20:FF:000001">
    <property type="entry name" value="Acetyl-CoA hydrolase Ach1"/>
    <property type="match status" value="1"/>
</dbReference>
<name>A0A317ZFE3_9BACT</name>
<dbReference type="RefSeq" id="WP_110131147.1">
    <property type="nucleotide sequence ID" value="NZ_QHJQ01000005.1"/>
</dbReference>
<feature type="binding site" evidence="3">
    <location>
        <position position="377"/>
    </location>
    <ligand>
        <name>CoA</name>
        <dbReference type="ChEBI" id="CHEBI:57287"/>
    </ligand>
</feature>
<dbReference type="GO" id="GO:0006083">
    <property type="term" value="P:acetate metabolic process"/>
    <property type="evidence" value="ECO:0007669"/>
    <property type="project" value="InterPro"/>
</dbReference>
<protein>
    <submittedName>
        <fullName evidence="6">Acetyl-CoA hydrolase</fullName>
    </submittedName>
</protein>
<organism evidence="6 7">
    <name type="scientific">Coraliomargarita sinensis</name>
    <dbReference type="NCBI Taxonomy" id="2174842"/>
    <lineage>
        <taxon>Bacteria</taxon>
        <taxon>Pseudomonadati</taxon>
        <taxon>Verrucomicrobiota</taxon>
        <taxon>Opitutia</taxon>
        <taxon>Puniceicoccales</taxon>
        <taxon>Coraliomargaritaceae</taxon>
        <taxon>Coraliomargarita</taxon>
    </lineage>
</organism>
<feature type="binding site" evidence="3">
    <location>
        <position position="357"/>
    </location>
    <ligand>
        <name>CoA</name>
        <dbReference type="ChEBI" id="CHEBI:57287"/>
    </ligand>
</feature>
<dbReference type="OrthoDB" id="9801795at2"/>
<keyword evidence="7" id="KW-1185">Reference proteome</keyword>
<feature type="binding site" evidence="3">
    <location>
        <position position="401"/>
    </location>
    <ligand>
        <name>CoA</name>
        <dbReference type="ChEBI" id="CHEBI:57287"/>
    </ligand>
</feature>
<comment type="similarity">
    <text evidence="1">Belongs to the acetyl-CoA hydrolase/transferase family.</text>
</comment>
<dbReference type="InterPro" id="IPR026888">
    <property type="entry name" value="AcetylCoA_hyd_C"/>
</dbReference>
<dbReference type="InterPro" id="IPR037171">
    <property type="entry name" value="NagB/RpiA_transferase-like"/>
</dbReference>
<dbReference type="InterPro" id="IPR046433">
    <property type="entry name" value="ActCoA_hydro"/>
</dbReference>
<sequence>MVSEQIPVITADDAAEMVKDGDIIGFSGFTPAGAAKEIPKAIARKATGEHEAGRSFKIGVVTGASTGDSLDGELARANAVLFRTPYQSDKFLRAQINKGETHFFDMHLSMLPQAARYGFLGKVKYAVIEAASVTEAGEIVLTTSVGATNTFCNIADKILIELNDQHPAELKGLHDIYEPLDPPHRREIPIYSASERIGSPVLKVDPSKIAGIVETSAPDEVGGFKESDPVTQKIGENVADFLAQELKAGRIPKDFLPIQSGVGNIANAVLGALGANPAIPAFEMYSEVIQDSVIGLMREGDIKFASATSLTLSPPVLKEVYQDLDFYKERILLRPQEISNHPEVVRRLGIISINTAIEADIWGNVNSTHVMGNNLMNGIGGSGDFTRNAYISIFTCPSTAKGGAISTIVPMVAHLDHSEHSVQVIVTEQGIADLRGKDPIERAREIVDKCAHPEYRDQLHAYFDDVKDGHTPQTLQTVFAMHQAFMEKKDMRGVDMTGSK</sequence>
<feature type="binding site" evidence="3">
    <location>
        <position position="381"/>
    </location>
    <ligand>
        <name>CoA</name>
        <dbReference type="ChEBI" id="CHEBI:57287"/>
    </ligand>
</feature>
<dbReference type="InParanoid" id="A0A317ZFE3"/>
<evidence type="ECO:0000256" key="2">
    <source>
        <dbReference type="PIRSR" id="PIRSR617821-1"/>
    </source>
</evidence>
<gene>
    <name evidence="6" type="ORF">DDZ13_08355</name>
</gene>
<dbReference type="FunCoup" id="A0A317ZFE3">
    <property type="interactions" value="136"/>
</dbReference>
<dbReference type="PANTHER" id="PTHR43609:SF1">
    <property type="entry name" value="ACETYL-COA HYDROLASE"/>
    <property type="match status" value="1"/>
</dbReference>
<dbReference type="SUPFAM" id="SSF100950">
    <property type="entry name" value="NagB/RpiA/CoA transferase-like"/>
    <property type="match status" value="2"/>
</dbReference>
<dbReference type="InterPro" id="IPR003702">
    <property type="entry name" value="ActCoA_hydro_N"/>
</dbReference>
<dbReference type="GO" id="GO:0008775">
    <property type="term" value="F:acetate CoA-transferase activity"/>
    <property type="evidence" value="ECO:0007669"/>
    <property type="project" value="InterPro"/>
</dbReference>
<proteinExistence type="inferred from homology"/>
<dbReference type="Gene3D" id="3.40.1080.20">
    <property type="entry name" value="Acetyl-CoA hydrolase/transferase C-terminal domain"/>
    <property type="match status" value="1"/>
</dbReference>
<feature type="domain" description="Acetyl-CoA hydrolase/transferase C-terminal" evidence="5">
    <location>
        <begin position="318"/>
        <end position="462"/>
    </location>
</feature>
<dbReference type="GO" id="GO:0003986">
    <property type="term" value="F:acetyl-CoA hydrolase activity"/>
    <property type="evidence" value="ECO:0007669"/>
    <property type="project" value="TreeGrafter"/>
</dbReference>
<dbReference type="PANTHER" id="PTHR43609">
    <property type="entry name" value="ACETYL-COA HYDROLASE"/>
    <property type="match status" value="1"/>
</dbReference>
<dbReference type="Gene3D" id="3.40.1080.10">
    <property type="entry name" value="Glutaconate Coenzyme A-transferase"/>
    <property type="match status" value="1"/>
</dbReference>
<evidence type="ECO:0000313" key="7">
    <source>
        <dbReference type="Proteomes" id="UP000247099"/>
    </source>
</evidence>
<dbReference type="Proteomes" id="UP000247099">
    <property type="component" value="Unassembled WGS sequence"/>
</dbReference>
<reference evidence="6 7" key="1">
    <citation type="submission" date="2018-05" db="EMBL/GenBank/DDBJ databases">
        <title>Coraliomargarita sinensis sp. nov., isolated from a marine solar saltern.</title>
        <authorList>
            <person name="Zhou L.Y."/>
        </authorList>
    </citation>
    <scope>NUCLEOTIDE SEQUENCE [LARGE SCALE GENOMIC DNA]</scope>
    <source>
        <strain evidence="6 7">WN38</strain>
    </source>
</reference>
<dbReference type="EMBL" id="QHJQ01000005">
    <property type="protein sequence ID" value="PXA04196.1"/>
    <property type="molecule type" value="Genomic_DNA"/>
</dbReference>
<comment type="caution">
    <text evidence="6">The sequence shown here is derived from an EMBL/GenBank/DDBJ whole genome shotgun (WGS) entry which is preliminary data.</text>
</comment>
<dbReference type="AlphaFoldDB" id="A0A317ZFE3"/>
<dbReference type="Gene3D" id="3.30.750.70">
    <property type="entry name" value="4-hydroxybutyrate coenzyme like domains"/>
    <property type="match status" value="1"/>
</dbReference>
<feature type="active site" description="5-glutamyl coenzyme A thioester intermediate" evidence="2">
    <location>
        <position position="287"/>
    </location>
</feature>
<evidence type="ECO:0000256" key="3">
    <source>
        <dbReference type="PIRSR" id="PIRSR617821-2"/>
    </source>
</evidence>
<dbReference type="InterPro" id="IPR038460">
    <property type="entry name" value="AcetylCoA_hyd_C_sf"/>
</dbReference>
<evidence type="ECO:0000313" key="6">
    <source>
        <dbReference type="EMBL" id="PXA04196.1"/>
    </source>
</evidence>
<keyword evidence="6" id="KW-0378">Hydrolase</keyword>
<dbReference type="InterPro" id="IPR017821">
    <property type="entry name" value="Succinate_CoA_transferase"/>
</dbReference>
<dbReference type="NCBIfam" id="TIGR03458">
    <property type="entry name" value="YgfH_subfam"/>
    <property type="match status" value="1"/>
</dbReference>
<dbReference type="GO" id="GO:0006084">
    <property type="term" value="P:acetyl-CoA metabolic process"/>
    <property type="evidence" value="ECO:0007669"/>
    <property type="project" value="InterPro"/>
</dbReference>
<feature type="domain" description="Acetyl-CoA hydrolase/transferase N-terminal" evidence="4">
    <location>
        <begin position="9"/>
        <end position="214"/>
    </location>
</feature>
<accession>A0A317ZFE3</accession>
<dbReference type="Pfam" id="PF02550">
    <property type="entry name" value="AcetylCoA_hydro"/>
    <property type="match status" value="1"/>
</dbReference>
<evidence type="ECO:0000259" key="5">
    <source>
        <dbReference type="Pfam" id="PF13336"/>
    </source>
</evidence>
<evidence type="ECO:0000256" key="1">
    <source>
        <dbReference type="ARBA" id="ARBA00009632"/>
    </source>
</evidence>
<evidence type="ECO:0000259" key="4">
    <source>
        <dbReference type="Pfam" id="PF02550"/>
    </source>
</evidence>
<dbReference type="Pfam" id="PF13336">
    <property type="entry name" value="AcetylCoA_hyd_C"/>
    <property type="match status" value="1"/>
</dbReference>